<dbReference type="InterPro" id="IPR022343">
    <property type="entry name" value="GCR1-cAMP_receptor"/>
</dbReference>
<feature type="compositionally biased region" description="Basic residues" evidence="5">
    <location>
        <begin position="84"/>
        <end position="99"/>
    </location>
</feature>
<evidence type="ECO:0000256" key="7">
    <source>
        <dbReference type="SAM" id="SignalP"/>
    </source>
</evidence>
<evidence type="ECO:0000256" key="1">
    <source>
        <dbReference type="ARBA" id="ARBA00004141"/>
    </source>
</evidence>
<dbReference type="Proteomes" id="UP001347796">
    <property type="component" value="Unassembled WGS sequence"/>
</dbReference>
<evidence type="ECO:0000256" key="6">
    <source>
        <dbReference type="SAM" id="Phobius"/>
    </source>
</evidence>
<feature type="transmembrane region" description="Helical" evidence="6">
    <location>
        <begin position="948"/>
        <end position="967"/>
    </location>
</feature>
<dbReference type="Gene3D" id="1.20.1070.10">
    <property type="entry name" value="Rhodopsin 7-helix transmembrane proteins"/>
    <property type="match status" value="1"/>
</dbReference>
<keyword evidence="2 6" id="KW-0812">Transmembrane</keyword>
<sequence>MYFHITVLVVASAFPLVRILDRVGEDTQKDAGDRRVLQERYVRSAHSDDKGDPTSRAVAERQRDTLQNSKADHVFMGHSVRPSRSNRRKAHKSRIRSRLRKDGRGNMRSFQQQYLRSTRSNSRPDHLSMSRNGIEQLTMRTLDGFILEHTSYKSYKSQHFLENRILRHRLRHQSYSEAEATNKAPVMYDGLEEVIRVQRGPVNYSNKFVENDEDDENGASDLDIDLGRSKGNGCHRVEGYEHNWVTTVNTCATSWFADDIRALCISQFYSQMTLNRFDIDMLPVQTANGTVYKNRYCAICNYDFKHKHWKMEIQCDQPTNVVFLSGARSINILEKFHNSSLCSVRVTPPYNDYRIESCKPRSKRNGRETRGAFPPAGNDAYPISFSVLMNFGFDGKTHIMFSSTEVNKVQATTKQCEEGQILDPGTNLCRRVTCSLGFILKDETCVRTNMTDTYSDSDINNIANITSLTNLNSIAVISLEVNVTYDDLGLALYALEFKPLMVKKIAKLLNISSDRIQNFTIEFVNQSESSGHHIRVQTMTQEEFQSQDSKSGSDGDILQVVTQYKDSESDPDMDTFDENDDPQSDQYEGIRPENNYDHLQSNITVDDFGTKNVNESDFINKTATERPPGKNITNDIHEKVPETTNQWELTNAKPNRVTDIPESTLTHDKSTAASRRLSANFMHPKKHNKTADHKILNPQVLRMAFILLPTRKESTESISEVIKKMNSMLNQNTFKIDMNGTTFHIVNVNDKVAAEEKTFCKFGTKDIFYDNEFQVWKVNGTDENSTTTKVYIPSTHTIYNPGEYDMTVLVQGSLGTETNVTDVAGYVFVCIKPRIVTRNCARITILQEEYTLFKNKSIMFYNEIYSMTQYAVLDETAGTLVICVPDEYYNTEKQQQTKHWIVQECYHGYEDFIKTEGYLTIVIGRLSIIALSSVLLTYVLFKSLRNLPGINTMNLTLALLIGEILFIEGESTGVPWVCKFVAVSVHYFFLASFFWMNVMAYDVSKTFANKCILTRIRNTRKFIPRYALYAWGSPAAIVAICLIFEFNGMTDKLHIGYGESTLVDVTYDNVTRPPDGVATNNSHVQHSSHSVGCWIQSPVAALVAFGAPVLTLLVINIFFFVRTIICIQATAKLAHINTRRTFSHMTGRNDVMLYVRMSTVMGFTWCFGIASSIVSGLFTPPDRTVCLSLHILSILYTICMCAQGLFIFFAFVFKKRVYYLYRGLFRKIKLSFERRRSTKSPSSSSTSVNSNFTNISHISR</sequence>
<feature type="domain" description="G-protein coupled receptors family 2 profile 2" evidence="8">
    <location>
        <begin position="916"/>
        <end position="1215"/>
    </location>
</feature>
<feature type="transmembrane region" description="Helical" evidence="6">
    <location>
        <begin position="1099"/>
        <end position="1121"/>
    </location>
</feature>
<comment type="subcellular location">
    <subcellularLocation>
        <location evidence="1">Membrane</location>
        <topology evidence="1">Multi-pass membrane protein</topology>
    </subcellularLocation>
</comment>
<dbReference type="CDD" id="cd15039">
    <property type="entry name" value="7tmB3_Methuselah-like"/>
    <property type="match status" value="1"/>
</dbReference>
<evidence type="ECO:0000313" key="9">
    <source>
        <dbReference type="EMBL" id="KAK6175180.1"/>
    </source>
</evidence>
<feature type="transmembrane region" description="Helical" evidence="6">
    <location>
        <begin position="918"/>
        <end position="941"/>
    </location>
</feature>
<feature type="region of interest" description="Disordered" evidence="5">
    <location>
        <begin position="565"/>
        <end position="596"/>
    </location>
</feature>
<feature type="transmembrane region" description="Helical" evidence="6">
    <location>
        <begin position="1190"/>
        <end position="1213"/>
    </location>
</feature>
<dbReference type="PRINTS" id="PR02001">
    <property type="entry name" value="GCR1CAMPR"/>
</dbReference>
<feature type="transmembrane region" description="Helical" evidence="6">
    <location>
        <begin position="1153"/>
        <end position="1178"/>
    </location>
</feature>
<evidence type="ECO:0000256" key="4">
    <source>
        <dbReference type="ARBA" id="ARBA00023136"/>
    </source>
</evidence>
<feature type="transmembrane region" description="Helical" evidence="6">
    <location>
        <begin position="973"/>
        <end position="995"/>
    </location>
</feature>
<keyword evidence="7" id="KW-0732">Signal</keyword>
<dbReference type="EMBL" id="JAZGQO010000010">
    <property type="protein sequence ID" value="KAK6175180.1"/>
    <property type="molecule type" value="Genomic_DNA"/>
</dbReference>
<dbReference type="PANTHER" id="PTHR45902:SF1">
    <property type="entry name" value="LATROPHILIN RECEPTOR-LIKE PROTEIN A"/>
    <property type="match status" value="1"/>
</dbReference>
<keyword evidence="3 6" id="KW-1133">Transmembrane helix</keyword>
<gene>
    <name evidence="9" type="ORF">SNE40_013696</name>
</gene>
<evidence type="ECO:0000256" key="2">
    <source>
        <dbReference type="ARBA" id="ARBA00022692"/>
    </source>
</evidence>
<dbReference type="InterPro" id="IPR053231">
    <property type="entry name" value="GPCR_LN-TM7"/>
</dbReference>
<dbReference type="InterPro" id="IPR000832">
    <property type="entry name" value="GPCR_2_secretin-like"/>
</dbReference>
<comment type="caution">
    <text evidence="9">The sequence shown here is derived from an EMBL/GenBank/DDBJ whole genome shotgun (WGS) entry which is preliminary data.</text>
</comment>
<dbReference type="PROSITE" id="PS50261">
    <property type="entry name" value="G_PROTEIN_RECEP_F2_4"/>
    <property type="match status" value="1"/>
</dbReference>
<feature type="compositionally biased region" description="Acidic residues" evidence="5">
    <location>
        <begin position="569"/>
        <end position="583"/>
    </location>
</feature>
<evidence type="ECO:0000313" key="10">
    <source>
        <dbReference type="Proteomes" id="UP001347796"/>
    </source>
</evidence>
<protein>
    <recommendedName>
        <fullName evidence="8">G-protein coupled receptors family 2 profile 2 domain-containing protein</fullName>
    </recommendedName>
</protein>
<keyword evidence="4 6" id="KW-0472">Membrane</keyword>
<evidence type="ECO:0000259" key="8">
    <source>
        <dbReference type="PROSITE" id="PS50261"/>
    </source>
</evidence>
<dbReference type="GO" id="GO:0004930">
    <property type="term" value="F:G protein-coupled receptor activity"/>
    <property type="evidence" value="ECO:0007669"/>
    <property type="project" value="InterPro"/>
</dbReference>
<evidence type="ECO:0000256" key="5">
    <source>
        <dbReference type="SAM" id="MobiDB-lite"/>
    </source>
</evidence>
<feature type="signal peptide" evidence="7">
    <location>
        <begin position="1"/>
        <end position="19"/>
    </location>
</feature>
<feature type="compositionally biased region" description="Low complexity" evidence="5">
    <location>
        <begin position="1239"/>
        <end position="1260"/>
    </location>
</feature>
<dbReference type="PANTHER" id="PTHR45902">
    <property type="entry name" value="LATROPHILIN RECEPTOR-LIKE PROTEIN A"/>
    <property type="match status" value="1"/>
</dbReference>
<organism evidence="9 10">
    <name type="scientific">Patella caerulea</name>
    <name type="common">Rayed Mediterranean limpet</name>
    <dbReference type="NCBI Taxonomy" id="87958"/>
    <lineage>
        <taxon>Eukaryota</taxon>
        <taxon>Metazoa</taxon>
        <taxon>Spiralia</taxon>
        <taxon>Lophotrochozoa</taxon>
        <taxon>Mollusca</taxon>
        <taxon>Gastropoda</taxon>
        <taxon>Patellogastropoda</taxon>
        <taxon>Patelloidea</taxon>
        <taxon>Patellidae</taxon>
        <taxon>Patella</taxon>
    </lineage>
</organism>
<proteinExistence type="predicted"/>
<feature type="compositionally biased region" description="Basic and acidic residues" evidence="5">
    <location>
        <begin position="41"/>
        <end position="75"/>
    </location>
</feature>
<feature type="region of interest" description="Disordered" evidence="5">
    <location>
        <begin position="41"/>
        <end position="110"/>
    </location>
</feature>
<dbReference type="Pfam" id="PF00002">
    <property type="entry name" value="7tm_2"/>
    <property type="match status" value="1"/>
</dbReference>
<dbReference type="InterPro" id="IPR017981">
    <property type="entry name" value="GPCR_2-like_7TM"/>
</dbReference>
<feature type="chain" id="PRO_5042932020" description="G-protein coupled receptors family 2 profile 2 domain-containing protein" evidence="7">
    <location>
        <begin position="20"/>
        <end position="1260"/>
    </location>
</feature>
<accession>A0AAN8JDZ8</accession>
<dbReference type="AlphaFoldDB" id="A0AAN8JDZ8"/>
<keyword evidence="10" id="KW-1185">Reference proteome</keyword>
<dbReference type="GO" id="GO:0016020">
    <property type="term" value="C:membrane"/>
    <property type="evidence" value="ECO:0007669"/>
    <property type="project" value="UniProtKB-SubCell"/>
</dbReference>
<name>A0AAN8JDZ8_PATCE</name>
<dbReference type="GO" id="GO:0007166">
    <property type="term" value="P:cell surface receptor signaling pathway"/>
    <property type="evidence" value="ECO:0007669"/>
    <property type="project" value="InterPro"/>
</dbReference>
<feature type="region of interest" description="Disordered" evidence="5">
    <location>
        <begin position="1237"/>
        <end position="1260"/>
    </location>
</feature>
<evidence type="ECO:0000256" key="3">
    <source>
        <dbReference type="ARBA" id="ARBA00022989"/>
    </source>
</evidence>
<reference evidence="9 10" key="1">
    <citation type="submission" date="2024-01" db="EMBL/GenBank/DDBJ databases">
        <title>The genome of the rayed Mediterranean limpet Patella caerulea (Linnaeus, 1758).</title>
        <authorList>
            <person name="Anh-Thu Weber A."/>
            <person name="Halstead-Nussloch G."/>
        </authorList>
    </citation>
    <scope>NUCLEOTIDE SEQUENCE [LARGE SCALE GENOMIC DNA]</scope>
    <source>
        <strain evidence="9">AATW-2023a</strain>
        <tissue evidence="9">Whole specimen</tissue>
    </source>
</reference>
<feature type="transmembrane region" description="Helical" evidence="6">
    <location>
        <begin position="1026"/>
        <end position="1046"/>
    </location>
</feature>